<gene>
    <name evidence="1" type="ORF">FA10DRAFT_142657</name>
</gene>
<sequence>MRKCEAKEEISRREVDGYDERWLKRDEKRKRESARDGERGRGRLWRVRAVPFVPFVQADSVGGCGLLFFLGGNKAVVMLSPLRVVRLSVHTAAHRLQRKSSLRAILPLKESNRVDLRGRVRTRVSVCGCISKGHTSQERERGTES</sequence>
<dbReference type="InParanoid" id="A0A316YKM0"/>
<protein>
    <submittedName>
        <fullName evidence="1">Uncharacterized protein</fullName>
    </submittedName>
</protein>
<evidence type="ECO:0000313" key="1">
    <source>
        <dbReference type="EMBL" id="PWN89354.1"/>
    </source>
</evidence>
<dbReference type="Proteomes" id="UP000245768">
    <property type="component" value="Unassembled WGS sequence"/>
</dbReference>
<organism evidence="1 2">
    <name type="scientific">Acaromyces ingoldii</name>
    <dbReference type="NCBI Taxonomy" id="215250"/>
    <lineage>
        <taxon>Eukaryota</taxon>
        <taxon>Fungi</taxon>
        <taxon>Dikarya</taxon>
        <taxon>Basidiomycota</taxon>
        <taxon>Ustilaginomycotina</taxon>
        <taxon>Exobasidiomycetes</taxon>
        <taxon>Exobasidiales</taxon>
        <taxon>Cryptobasidiaceae</taxon>
        <taxon>Acaromyces</taxon>
    </lineage>
</organism>
<keyword evidence="2" id="KW-1185">Reference proteome</keyword>
<accession>A0A316YKM0</accession>
<dbReference type="GeneID" id="37039966"/>
<evidence type="ECO:0000313" key="2">
    <source>
        <dbReference type="Proteomes" id="UP000245768"/>
    </source>
</evidence>
<reference evidence="1 2" key="1">
    <citation type="journal article" date="2018" name="Mol. Biol. Evol.">
        <title>Broad Genomic Sampling Reveals a Smut Pathogenic Ancestry of the Fungal Clade Ustilaginomycotina.</title>
        <authorList>
            <person name="Kijpornyongpan T."/>
            <person name="Mondo S.J."/>
            <person name="Barry K."/>
            <person name="Sandor L."/>
            <person name="Lee J."/>
            <person name="Lipzen A."/>
            <person name="Pangilinan J."/>
            <person name="LaButti K."/>
            <person name="Hainaut M."/>
            <person name="Henrissat B."/>
            <person name="Grigoriev I.V."/>
            <person name="Spatafora J.W."/>
            <person name="Aime M.C."/>
        </authorList>
    </citation>
    <scope>NUCLEOTIDE SEQUENCE [LARGE SCALE GENOMIC DNA]</scope>
    <source>
        <strain evidence="1 2">MCA 4198</strain>
    </source>
</reference>
<name>A0A316YKM0_9BASI</name>
<dbReference type="EMBL" id="KZ819637">
    <property type="protein sequence ID" value="PWN89354.1"/>
    <property type="molecule type" value="Genomic_DNA"/>
</dbReference>
<proteinExistence type="predicted"/>
<dbReference type="RefSeq" id="XP_025376552.1">
    <property type="nucleotide sequence ID" value="XM_025518050.1"/>
</dbReference>
<dbReference type="AlphaFoldDB" id="A0A316YKM0"/>